<dbReference type="AlphaFoldDB" id="A0A840V5H0"/>
<feature type="coiled-coil region" evidence="1">
    <location>
        <begin position="51"/>
        <end position="78"/>
    </location>
</feature>
<keyword evidence="2" id="KW-0472">Membrane</keyword>
<protein>
    <submittedName>
        <fullName evidence="3">Phage shock protein B</fullName>
    </submittedName>
</protein>
<feature type="transmembrane region" description="Helical" evidence="2">
    <location>
        <begin position="6"/>
        <end position="29"/>
    </location>
</feature>
<keyword evidence="1" id="KW-0175">Coiled coil</keyword>
<reference evidence="3 4" key="1">
    <citation type="submission" date="2020-08" db="EMBL/GenBank/DDBJ databases">
        <title>Genomic Encyclopedia of Type Strains, Phase IV (KMG-IV): sequencing the most valuable type-strain genomes for metagenomic binning, comparative biology and taxonomic classification.</title>
        <authorList>
            <person name="Goeker M."/>
        </authorList>
    </citation>
    <scope>NUCLEOTIDE SEQUENCE [LARGE SCALE GENOMIC DNA]</scope>
    <source>
        <strain evidence="3 4">DSM 28570</strain>
    </source>
</reference>
<dbReference type="Proteomes" id="UP000539642">
    <property type="component" value="Unassembled WGS sequence"/>
</dbReference>
<keyword evidence="2" id="KW-0812">Transmembrane</keyword>
<keyword evidence="2" id="KW-1133">Transmembrane helix</keyword>
<evidence type="ECO:0000313" key="3">
    <source>
        <dbReference type="EMBL" id="MBB5349160.1"/>
    </source>
</evidence>
<accession>A0A840V5H0</accession>
<dbReference type="RefSeq" id="WP_183351967.1">
    <property type="nucleotide sequence ID" value="NZ_JACHEO010000020.1"/>
</dbReference>
<comment type="caution">
    <text evidence="3">The sequence shown here is derived from an EMBL/GenBank/DDBJ whole genome shotgun (WGS) entry which is preliminary data.</text>
</comment>
<evidence type="ECO:0000256" key="1">
    <source>
        <dbReference type="SAM" id="Coils"/>
    </source>
</evidence>
<proteinExistence type="predicted"/>
<evidence type="ECO:0000256" key="2">
    <source>
        <dbReference type="SAM" id="Phobius"/>
    </source>
</evidence>
<organism evidence="3 4">
    <name type="scientific">Desulfoprunum benzoelyticum</name>
    <dbReference type="NCBI Taxonomy" id="1506996"/>
    <lineage>
        <taxon>Bacteria</taxon>
        <taxon>Pseudomonadati</taxon>
        <taxon>Thermodesulfobacteriota</taxon>
        <taxon>Desulfobulbia</taxon>
        <taxon>Desulfobulbales</taxon>
        <taxon>Desulfobulbaceae</taxon>
        <taxon>Desulfoprunum</taxon>
    </lineage>
</organism>
<keyword evidence="4" id="KW-1185">Reference proteome</keyword>
<sequence>MNTVIAVAIVFGSIVMMVALVCGTVLTLVKARREGLSPSGRKARTDEAAVIQELYQGLARMEKRVEALETILMESQGKDGYTR</sequence>
<dbReference type="EMBL" id="JACHEO010000020">
    <property type="protein sequence ID" value="MBB5349160.1"/>
    <property type="molecule type" value="Genomic_DNA"/>
</dbReference>
<gene>
    <name evidence="3" type="ORF">HNQ81_002911</name>
</gene>
<evidence type="ECO:0000313" key="4">
    <source>
        <dbReference type="Proteomes" id="UP000539642"/>
    </source>
</evidence>
<name>A0A840V5H0_9BACT</name>